<name>A0A7S9D9P2_9BRAD</name>
<dbReference type="InterPro" id="IPR007487">
    <property type="entry name" value="ABC_transpt-TYRBP-like"/>
</dbReference>
<dbReference type="Pfam" id="PF04392">
    <property type="entry name" value="ABC_sub_bind"/>
    <property type="match status" value="1"/>
</dbReference>
<dbReference type="InterPro" id="IPR028082">
    <property type="entry name" value="Peripla_BP_I"/>
</dbReference>
<proteinExistence type="predicted"/>
<accession>A0A7S9D9P2</accession>
<dbReference type="EMBL" id="CP061379">
    <property type="protein sequence ID" value="QPF93746.1"/>
    <property type="molecule type" value="Genomic_DNA"/>
</dbReference>
<dbReference type="RefSeq" id="WP_195803253.1">
    <property type="nucleotide sequence ID" value="NZ_CP061379.1"/>
</dbReference>
<organism evidence="1 2">
    <name type="scientific">Bradyrhizobium commune</name>
    <dbReference type="NCBI Taxonomy" id="83627"/>
    <lineage>
        <taxon>Bacteria</taxon>
        <taxon>Pseudomonadati</taxon>
        <taxon>Pseudomonadota</taxon>
        <taxon>Alphaproteobacteria</taxon>
        <taxon>Hyphomicrobiales</taxon>
        <taxon>Nitrobacteraceae</taxon>
        <taxon>Bradyrhizobium</taxon>
    </lineage>
</organism>
<dbReference type="AlphaFoldDB" id="A0A7S9D9P2"/>
<evidence type="ECO:0000313" key="1">
    <source>
        <dbReference type="EMBL" id="QPF93746.1"/>
    </source>
</evidence>
<sequence length="315" mass="33297">MGAAAAGPIKVGAQQSARQPVIGFLVAGTEASHGAWVAAFARRLSELGWTDGRNVTIAYKWAAGDVQRMAEFAAEFVRQKVNVIVTSAYGVVAARQATLTIPIVFASYGDAVANGFAASLSRPGGNVTGLSIQPGELSSKRLELLREVIPGVRRLAALVNVNYAGLKQEVAGIRAASTRMNIDVDLIEIEKADDIGPALSKLAGQTDALYVYSEPLTNANRAQIIAAATAAKIPTIFGFREFVDAGGLISYGPNFVELFSRAAEFTDKILRGATPADMPIELPVKFDLIINLKAARAIGLAISENVLTRADEVIE</sequence>
<gene>
    <name evidence="1" type="ORF">IC761_10965</name>
</gene>
<dbReference type="CDD" id="cd06325">
    <property type="entry name" value="PBP1_ABC_unchar_transporter"/>
    <property type="match status" value="1"/>
</dbReference>
<dbReference type="Gene3D" id="3.40.50.2300">
    <property type="match status" value="2"/>
</dbReference>
<dbReference type="PANTHER" id="PTHR35271">
    <property type="entry name" value="ABC TRANSPORTER, SUBSTRATE-BINDING LIPOPROTEIN-RELATED"/>
    <property type="match status" value="1"/>
</dbReference>
<protein>
    <submittedName>
        <fullName evidence="1">ABC transporter substrate-binding protein</fullName>
    </submittedName>
</protein>
<evidence type="ECO:0000313" key="2">
    <source>
        <dbReference type="Proteomes" id="UP000594621"/>
    </source>
</evidence>
<reference evidence="1 2" key="1">
    <citation type="submission" date="2020-09" db="EMBL/GenBank/DDBJ databases">
        <title>Complete genomes of bradyrhizobia occurring on native shrubby legumes in Australia.</title>
        <authorList>
            <person name="Lafay B."/>
        </authorList>
    </citation>
    <scope>NUCLEOTIDE SEQUENCE [LARGE SCALE GENOMIC DNA]</scope>
    <source>
        <strain evidence="1 2">BDV5040</strain>
    </source>
</reference>
<dbReference type="Proteomes" id="UP000594621">
    <property type="component" value="Chromosome"/>
</dbReference>
<dbReference type="PANTHER" id="PTHR35271:SF1">
    <property type="entry name" value="ABC TRANSPORTER, SUBSTRATE-BINDING LIPOPROTEIN"/>
    <property type="match status" value="1"/>
</dbReference>
<keyword evidence="2" id="KW-1185">Reference proteome</keyword>
<dbReference type="KEGG" id="bcou:IC761_10965"/>
<dbReference type="SUPFAM" id="SSF53822">
    <property type="entry name" value="Periplasmic binding protein-like I"/>
    <property type="match status" value="1"/>
</dbReference>